<keyword evidence="1" id="KW-0472">Membrane</keyword>
<feature type="transmembrane region" description="Helical" evidence="1">
    <location>
        <begin position="12"/>
        <end position="31"/>
    </location>
</feature>
<reference evidence="4 6" key="2">
    <citation type="submission" date="2020-08" db="EMBL/GenBank/DDBJ databases">
        <title>Genomic Encyclopedia of Type Strains, Phase IV (KMG-IV): sequencing the most valuable type-strain genomes for metagenomic binning, comparative biology and taxonomic classification.</title>
        <authorList>
            <person name="Goeker M."/>
        </authorList>
    </citation>
    <scope>NUCLEOTIDE SEQUENCE [LARGE SCALE GENOMIC DNA]</scope>
    <source>
        <strain evidence="4 6">DSM 107085</strain>
    </source>
</reference>
<accession>A0A099CUS7</accession>
<evidence type="ECO:0000313" key="3">
    <source>
        <dbReference type="EMBL" id="KGI77504.1"/>
    </source>
</evidence>
<organism evidence="3 5">
    <name type="scientific">Oleiagrimonas soli</name>
    <dbReference type="NCBI Taxonomy" id="1543381"/>
    <lineage>
        <taxon>Bacteria</taxon>
        <taxon>Pseudomonadati</taxon>
        <taxon>Pseudomonadota</taxon>
        <taxon>Gammaproteobacteria</taxon>
        <taxon>Lysobacterales</taxon>
        <taxon>Rhodanobacteraceae</taxon>
        <taxon>Oleiagrimonas</taxon>
    </lineage>
</organism>
<evidence type="ECO:0000313" key="5">
    <source>
        <dbReference type="Proteomes" id="UP000029708"/>
    </source>
</evidence>
<evidence type="ECO:0000256" key="1">
    <source>
        <dbReference type="SAM" id="Phobius"/>
    </source>
</evidence>
<proteinExistence type="predicted"/>
<keyword evidence="1" id="KW-0812">Transmembrane</keyword>
<protein>
    <recommendedName>
        <fullName evidence="2">LiaF transmembrane domain-containing protein</fullName>
    </recommendedName>
</protein>
<dbReference type="STRING" id="1543381.LF63_0109190"/>
<feature type="transmembrane region" description="Helical" evidence="1">
    <location>
        <begin position="101"/>
        <end position="116"/>
    </location>
</feature>
<dbReference type="HOGENOM" id="CLU_2035642_0_0_6"/>
<dbReference type="OrthoDB" id="129627at2"/>
<keyword evidence="1" id="KW-1133">Transmembrane helix</keyword>
<name>A0A099CUS7_9GAMM</name>
<dbReference type="Proteomes" id="UP000029708">
    <property type="component" value="Unassembled WGS sequence"/>
</dbReference>
<keyword evidence="5" id="KW-1185">Reference proteome</keyword>
<dbReference type="AlphaFoldDB" id="A0A099CUS7"/>
<reference evidence="3 5" key="1">
    <citation type="submission" date="2014-09" db="EMBL/GenBank/DDBJ databases">
        <title>Xanthomonadaceae 3.5X direct submission.</title>
        <authorList>
            <person name="Fang T."/>
            <person name="Wang H."/>
        </authorList>
    </citation>
    <scope>NUCLEOTIDE SEQUENCE [LARGE SCALE GENOMIC DNA]</scope>
    <source>
        <strain evidence="3 5">3.5X</strain>
    </source>
</reference>
<dbReference type="Proteomes" id="UP000560000">
    <property type="component" value="Unassembled WGS sequence"/>
</dbReference>
<dbReference type="RefSeq" id="WP_043101214.1">
    <property type="nucleotide sequence ID" value="NZ_JACHET010000001.1"/>
</dbReference>
<comment type="caution">
    <text evidence="3">The sequence shown here is derived from an EMBL/GenBank/DDBJ whole genome shotgun (WGS) entry which is preliminary data.</text>
</comment>
<feature type="domain" description="LiaF transmembrane" evidence="2">
    <location>
        <begin position="18"/>
        <end position="119"/>
    </location>
</feature>
<evidence type="ECO:0000313" key="4">
    <source>
        <dbReference type="EMBL" id="MBB6183031.1"/>
    </source>
</evidence>
<dbReference type="EMBL" id="JROI01000011">
    <property type="protein sequence ID" value="KGI77504.1"/>
    <property type="molecule type" value="Genomic_DNA"/>
</dbReference>
<dbReference type="Pfam" id="PF22570">
    <property type="entry name" value="LiaF-TM"/>
    <property type="match status" value="1"/>
</dbReference>
<dbReference type="EMBL" id="JACHET010000001">
    <property type="protein sequence ID" value="MBB6183031.1"/>
    <property type="molecule type" value="Genomic_DNA"/>
</dbReference>
<evidence type="ECO:0000313" key="6">
    <source>
        <dbReference type="Proteomes" id="UP000560000"/>
    </source>
</evidence>
<gene>
    <name evidence="4" type="ORF">HNQ86_000376</name>
    <name evidence="3" type="ORF">LF63_0109190</name>
</gene>
<feature type="transmembrane region" description="Helical" evidence="1">
    <location>
        <begin position="76"/>
        <end position="95"/>
    </location>
</feature>
<sequence length="121" mass="13706">MNDDANKPAPRAPQNVVAGLIVIAIGVFFLLRNLGIEMPWMQIPNWWALFILVAAVGPLTQAITRYRHVGRFDGTVGRHLLSALTIATIGAMFLMDVRWHLWWPLFIIYGGLWIVLRDRDG</sequence>
<feature type="transmembrane region" description="Helical" evidence="1">
    <location>
        <begin position="43"/>
        <end position="64"/>
    </location>
</feature>
<evidence type="ECO:0000259" key="2">
    <source>
        <dbReference type="Pfam" id="PF22570"/>
    </source>
</evidence>
<dbReference type="InterPro" id="IPR054331">
    <property type="entry name" value="LiaF_TM"/>
</dbReference>